<dbReference type="InterPro" id="IPR000743">
    <property type="entry name" value="Glyco_hydro_28"/>
</dbReference>
<evidence type="ECO:0000256" key="6">
    <source>
        <dbReference type="ARBA" id="ARBA00023295"/>
    </source>
</evidence>
<gene>
    <name evidence="10" type="ORF">ILEXP_LOCUS1991</name>
</gene>
<evidence type="ECO:0000256" key="5">
    <source>
        <dbReference type="ARBA" id="ARBA00022801"/>
    </source>
</evidence>
<reference evidence="10 11" key="1">
    <citation type="submission" date="2024-02" db="EMBL/GenBank/DDBJ databases">
        <authorList>
            <person name="Vignale AGUSTIN F."/>
            <person name="Sosa J E."/>
            <person name="Modenutti C."/>
        </authorList>
    </citation>
    <scope>NUCLEOTIDE SEQUENCE [LARGE SCALE GENOMIC DNA]</scope>
</reference>
<dbReference type="GO" id="GO:0071555">
    <property type="term" value="P:cell wall organization"/>
    <property type="evidence" value="ECO:0007669"/>
    <property type="project" value="UniProtKB-KW"/>
</dbReference>
<organism evidence="10 11">
    <name type="scientific">Ilex paraguariensis</name>
    <name type="common">yerba mate</name>
    <dbReference type="NCBI Taxonomy" id="185542"/>
    <lineage>
        <taxon>Eukaryota</taxon>
        <taxon>Viridiplantae</taxon>
        <taxon>Streptophyta</taxon>
        <taxon>Embryophyta</taxon>
        <taxon>Tracheophyta</taxon>
        <taxon>Spermatophyta</taxon>
        <taxon>Magnoliopsida</taxon>
        <taxon>eudicotyledons</taxon>
        <taxon>Gunneridae</taxon>
        <taxon>Pentapetalae</taxon>
        <taxon>asterids</taxon>
        <taxon>campanulids</taxon>
        <taxon>Aquifoliales</taxon>
        <taxon>Aquifoliaceae</taxon>
        <taxon>Ilex</taxon>
    </lineage>
</organism>
<dbReference type="AlphaFoldDB" id="A0ABC8QR79"/>
<dbReference type="SUPFAM" id="SSF51126">
    <property type="entry name" value="Pectin lyase-like"/>
    <property type="match status" value="1"/>
</dbReference>
<proteinExistence type="inferred from homology"/>
<evidence type="ECO:0000256" key="4">
    <source>
        <dbReference type="ARBA" id="ARBA00022525"/>
    </source>
</evidence>
<keyword evidence="4" id="KW-0964">Secreted</keyword>
<evidence type="ECO:0000256" key="2">
    <source>
        <dbReference type="ARBA" id="ARBA00008834"/>
    </source>
</evidence>
<evidence type="ECO:0000256" key="1">
    <source>
        <dbReference type="ARBA" id="ARBA00004191"/>
    </source>
</evidence>
<dbReference type="Pfam" id="PF00295">
    <property type="entry name" value="Glyco_hydro_28"/>
    <property type="match status" value="1"/>
</dbReference>
<keyword evidence="7" id="KW-0961">Cell wall biogenesis/degradation</keyword>
<dbReference type="SMART" id="SM00710">
    <property type="entry name" value="PbH1"/>
    <property type="match status" value="6"/>
</dbReference>
<keyword evidence="9" id="KW-0732">Signal</keyword>
<comment type="subcellular location">
    <subcellularLocation>
        <location evidence="1">Secreted</location>
        <location evidence="1">Cell wall</location>
    </subcellularLocation>
</comment>
<dbReference type="FunFam" id="2.160.20.10:FF:000004">
    <property type="entry name" value="Pectin lyase-like superfamily protein"/>
    <property type="match status" value="1"/>
</dbReference>
<dbReference type="InterPro" id="IPR012334">
    <property type="entry name" value="Pectin_lyas_fold"/>
</dbReference>
<keyword evidence="3" id="KW-0134">Cell wall</keyword>
<dbReference type="Gene3D" id="2.160.20.10">
    <property type="entry name" value="Single-stranded right-handed beta-helix, Pectin lyase-like"/>
    <property type="match status" value="1"/>
</dbReference>
<name>A0ABC8QR79_9AQUA</name>
<evidence type="ECO:0000256" key="7">
    <source>
        <dbReference type="ARBA" id="ARBA00023316"/>
    </source>
</evidence>
<evidence type="ECO:0000256" key="9">
    <source>
        <dbReference type="SAM" id="SignalP"/>
    </source>
</evidence>
<sequence>MALTKGIKIKAALLLGLALVTLGAEGASFGTRRVLAEPGAATTPGAATVFDITNYGAKPDSRTESAMAMIRAWNAACKSSGPAKLVIPNGEFRAGEVVFQGPCTAKPLTVEVQGTLLAQTDLSLFTSGFWISIEHVEGVEILGSGTINGQGEASWKFACAGMDCSGVLPVSLVFQQAKNCTMRDMTVLNGKGFHTKVLESSDIKLENLTIVAPGDSPNTDGVHISRSQNVRVTNTVIGTGDDCISIGEGNTNVTITQVTCGPGHGISIGSLGKRPGETDVKGVTVRNCTINGTTNGARIKSYHKSPKLLATGIIFEDIIMENVKNPIIIDQNYGSGKTGGQSNVKISDVHFTNIRGTSVSKVAVSLSCSSSVPCEDVELADIDLTFSGLESKGSFSSLCANVKPVFSGVQNPAACP</sequence>
<keyword evidence="6 8" id="KW-0326">Glycosidase</keyword>
<feature type="chain" id="PRO_5044788855" evidence="9">
    <location>
        <begin position="27"/>
        <end position="416"/>
    </location>
</feature>
<evidence type="ECO:0000313" key="11">
    <source>
        <dbReference type="Proteomes" id="UP001642360"/>
    </source>
</evidence>
<dbReference type="PANTHER" id="PTHR31375">
    <property type="match status" value="1"/>
</dbReference>
<dbReference type="GO" id="GO:0004553">
    <property type="term" value="F:hydrolase activity, hydrolyzing O-glycosyl compounds"/>
    <property type="evidence" value="ECO:0007669"/>
    <property type="project" value="UniProtKB-ARBA"/>
</dbReference>
<keyword evidence="5 8" id="KW-0378">Hydrolase</keyword>
<keyword evidence="11" id="KW-1185">Reference proteome</keyword>
<dbReference type="Proteomes" id="UP001642360">
    <property type="component" value="Unassembled WGS sequence"/>
</dbReference>
<accession>A0ABC8QR79</accession>
<dbReference type="InterPro" id="IPR006626">
    <property type="entry name" value="PbH1"/>
</dbReference>
<evidence type="ECO:0000256" key="8">
    <source>
        <dbReference type="RuleBase" id="RU361169"/>
    </source>
</evidence>
<feature type="signal peptide" evidence="9">
    <location>
        <begin position="1"/>
        <end position="26"/>
    </location>
</feature>
<comment type="caution">
    <text evidence="10">The sequence shown here is derived from an EMBL/GenBank/DDBJ whole genome shotgun (WGS) entry which is preliminary data.</text>
</comment>
<dbReference type="EMBL" id="CAUOFW020000689">
    <property type="protein sequence ID" value="CAK9135068.1"/>
    <property type="molecule type" value="Genomic_DNA"/>
</dbReference>
<comment type="similarity">
    <text evidence="2 8">Belongs to the glycosyl hydrolase 28 family.</text>
</comment>
<dbReference type="InterPro" id="IPR011050">
    <property type="entry name" value="Pectin_lyase_fold/virulence"/>
</dbReference>
<evidence type="ECO:0000256" key="3">
    <source>
        <dbReference type="ARBA" id="ARBA00022512"/>
    </source>
</evidence>
<evidence type="ECO:0000313" key="10">
    <source>
        <dbReference type="EMBL" id="CAK9135068.1"/>
    </source>
</evidence>
<protein>
    <submittedName>
        <fullName evidence="10">Uncharacterized protein</fullName>
    </submittedName>
</protein>